<dbReference type="CDD" id="cd00154">
    <property type="entry name" value="Rab"/>
    <property type="match status" value="1"/>
</dbReference>
<keyword evidence="2" id="KW-0342">GTP-binding</keyword>
<evidence type="ECO:0000256" key="2">
    <source>
        <dbReference type="ARBA" id="ARBA00023134"/>
    </source>
</evidence>
<dbReference type="Gene3D" id="3.40.50.300">
    <property type="entry name" value="P-loop containing nucleotide triphosphate hydrolases"/>
    <property type="match status" value="1"/>
</dbReference>
<evidence type="ECO:0000313" key="3">
    <source>
        <dbReference type="EMBL" id="QEE14702.1"/>
    </source>
</evidence>
<dbReference type="InterPro" id="IPR001806">
    <property type="entry name" value="Small_GTPase"/>
</dbReference>
<accession>A0A5B9D6N5</accession>
<organism evidence="3 4">
    <name type="scientific">Promethearchaeum syntrophicum</name>
    <dbReference type="NCBI Taxonomy" id="2594042"/>
    <lineage>
        <taxon>Archaea</taxon>
        <taxon>Promethearchaeati</taxon>
        <taxon>Promethearchaeota</taxon>
        <taxon>Promethearchaeia</taxon>
        <taxon>Promethearchaeales</taxon>
        <taxon>Promethearchaeaceae</taxon>
        <taxon>Promethearchaeum</taxon>
    </lineage>
</organism>
<dbReference type="SUPFAM" id="SSF51230">
    <property type="entry name" value="Single hybrid motif"/>
    <property type="match status" value="1"/>
</dbReference>
<dbReference type="AlphaFoldDB" id="A0A5B9D6N5"/>
<protein>
    <submittedName>
        <fullName evidence="3">GTP-binding protein</fullName>
    </submittedName>
</protein>
<dbReference type="SMART" id="SM00176">
    <property type="entry name" value="RAN"/>
    <property type="match status" value="1"/>
</dbReference>
<dbReference type="PROSITE" id="PS51421">
    <property type="entry name" value="RAS"/>
    <property type="match status" value="1"/>
</dbReference>
<dbReference type="GO" id="GO:0005525">
    <property type="term" value="F:GTP binding"/>
    <property type="evidence" value="ECO:0007669"/>
    <property type="project" value="UniProtKB-KW"/>
</dbReference>
<dbReference type="Gene3D" id="2.40.50.100">
    <property type="match status" value="1"/>
</dbReference>
<gene>
    <name evidence="3" type="ORF">DSAG12_00516</name>
</gene>
<dbReference type="SUPFAM" id="SSF52540">
    <property type="entry name" value="P-loop containing nucleoside triphosphate hydrolases"/>
    <property type="match status" value="1"/>
</dbReference>
<dbReference type="EMBL" id="CP042905">
    <property type="protein sequence ID" value="QEE14702.1"/>
    <property type="molecule type" value="Genomic_DNA"/>
</dbReference>
<dbReference type="Pfam" id="PF00071">
    <property type="entry name" value="Ras"/>
    <property type="match status" value="1"/>
</dbReference>
<name>A0A5B9D6N5_9ARCH</name>
<reference evidence="3 4" key="2">
    <citation type="journal article" date="2024" name="Int. J. Syst. Evol. Microbiol.">
        <title>Promethearchaeum syntrophicum gen. nov., sp. nov., an anaerobic, obligately syntrophic archaeon, the first isolate of the lineage 'Asgard' archaea, and proposal of the new archaeal phylum Promethearchaeota phyl. nov. and kingdom Promethearchaeati regn. nov.</title>
        <authorList>
            <person name="Imachi H."/>
            <person name="Nobu M.K."/>
            <person name="Kato S."/>
            <person name="Takaki Y."/>
            <person name="Miyazaki M."/>
            <person name="Miyata M."/>
            <person name="Ogawara M."/>
            <person name="Saito Y."/>
            <person name="Sakai S."/>
            <person name="Tahara Y.O."/>
            <person name="Takano Y."/>
            <person name="Tasumi E."/>
            <person name="Uematsu K."/>
            <person name="Yoshimura T."/>
            <person name="Itoh T."/>
            <person name="Ohkuma M."/>
            <person name="Takai K."/>
        </authorList>
    </citation>
    <scope>NUCLEOTIDE SEQUENCE [LARGE SCALE GENOMIC DNA]</scope>
    <source>
        <strain evidence="3 4">MK-D1</strain>
    </source>
</reference>
<keyword evidence="4" id="KW-1185">Reference proteome</keyword>
<reference evidence="3 4" key="1">
    <citation type="journal article" date="2020" name="Nature">
        <title>Isolation of an archaeon at the prokaryote-eukaryote interface.</title>
        <authorList>
            <person name="Imachi H."/>
            <person name="Nobu M.K."/>
            <person name="Nakahara N."/>
            <person name="Morono Y."/>
            <person name="Ogawara M."/>
            <person name="Takaki Y."/>
            <person name="Takano Y."/>
            <person name="Uematsu K."/>
            <person name="Ikuta T."/>
            <person name="Ito M."/>
            <person name="Matsui Y."/>
            <person name="Miyazaki M."/>
            <person name="Murata K."/>
            <person name="Saito Y."/>
            <person name="Sakai S."/>
            <person name="Song C."/>
            <person name="Tasumi E."/>
            <person name="Yamanaka Y."/>
            <person name="Yamaguchi T."/>
            <person name="Kamagata Y."/>
            <person name="Tamaki H."/>
            <person name="Takai K."/>
        </authorList>
    </citation>
    <scope>NUCLEOTIDE SEQUENCE [LARGE SCALE GENOMIC DNA]</scope>
    <source>
        <strain evidence="3 4">MK-D1</strain>
    </source>
</reference>
<evidence type="ECO:0000256" key="1">
    <source>
        <dbReference type="ARBA" id="ARBA00022741"/>
    </source>
</evidence>
<dbReference type="InterPro" id="IPR050227">
    <property type="entry name" value="Rab"/>
</dbReference>
<dbReference type="PANTHER" id="PTHR47977">
    <property type="entry name" value="RAS-RELATED PROTEIN RAB"/>
    <property type="match status" value="1"/>
</dbReference>
<dbReference type="RefSeq" id="WP_147661646.1">
    <property type="nucleotide sequence ID" value="NZ_CP042905.2"/>
</dbReference>
<dbReference type="InterPro" id="IPR005225">
    <property type="entry name" value="Small_GTP-bd"/>
</dbReference>
<dbReference type="FunFam" id="3.40.50.300:FF:001447">
    <property type="entry name" value="Ras-related protein Rab-1B"/>
    <property type="match status" value="1"/>
</dbReference>
<evidence type="ECO:0000313" key="4">
    <source>
        <dbReference type="Proteomes" id="UP000321408"/>
    </source>
</evidence>
<dbReference type="KEGG" id="psyt:DSAG12_00516"/>
<dbReference type="Proteomes" id="UP000321408">
    <property type="component" value="Chromosome"/>
</dbReference>
<proteinExistence type="predicted"/>
<keyword evidence="1" id="KW-0547">Nucleotide-binding</keyword>
<dbReference type="GO" id="GO:0003924">
    <property type="term" value="F:GTPase activity"/>
    <property type="evidence" value="ECO:0007669"/>
    <property type="project" value="InterPro"/>
</dbReference>
<dbReference type="PROSITE" id="PS51420">
    <property type="entry name" value="RHO"/>
    <property type="match status" value="1"/>
</dbReference>
<dbReference type="PROSITE" id="PS51419">
    <property type="entry name" value="RAB"/>
    <property type="match status" value="1"/>
</dbReference>
<dbReference type="SMART" id="SM00175">
    <property type="entry name" value="RAB"/>
    <property type="match status" value="1"/>
</dbReference>
<dbReference type="InterPro" id="IPR011053">
    <property type="entry name" value="Single_hybrid_motif"/>
</dbReference>
<dbReference type="SMART" id="SM00174">
    <property type="entry name" value="RHO"/>
    <property type="match status" value="1"/>
</dbReference>
<dbReference type="GeneID" id="41328519"/>
<dbReference type="NCBIfam" id="TIGR00231">
    <property type="entry name" value="small_GTP"/>
    <property type="match status" value="1"/>
</dbReference>
<dbReference type="SMART" id="SM00173">
    <property type="entry name" value="RAS"/>
    <property type="match status" value="1"/>
</dbReference>
<dbReference type="PRINTS" id="PR00449">
    <property type="entry name" value="RASTRNSFRMNG"/>
</dbReference>
<sequence>MVVIADGRFELPERYLYSSQHVFLDTKKKIAGLDQIGYAYLSNPTEFKVLVEEKVQMNEPIAVITTDRGITTLYSPCAGKIKTINQDPLKNMELDTYTKGFILEFESISEIDPTLITGDKIEPWANHEVKTLLKNEYSFKVIEIGDSAAGKTAIKVRFTDDYFKQDLKTTLGVDFGSKELKCEYIADDTLFAGVYHFNAKLNVWDAAGQAHFEKIRGMYYRDAKGALLCFDVNNPVSFKNLDTWVDELDENVGRKVPVLLVGNKIDLERRVKAKDAEDYAEKRGFIGYVECSAKTGIGIQEAFMKLALAIYKYEEGLS</sequence>
<dbReference type="InterPro" id="IPR027417">
    <property type="entry name" value="P-loop_NTPase"/>
</dbReference>